<evidence type="ECO:0000313" key="2">
    <source>
        <dbReference type="EMBL" id="CAL4792195.1"/>
    </source>
</evidence>
<dbReference type="EMBL" id="CAMXCT010003522">
    <property type="protein sequence ID" value="CAI4004883.1"/>
    <property type="molecule type" value="Genomic_DNA"/>
</dbReference>
<dbReference type="AlphaFoldDB" id="A0A9P1D5W4"/>
<proteinExistence type="predicted"/>
<dbReference type="SUPFAM" id="SSF117281">
    <property type="entry name" value="Kelch motif"/>
    <property type="match status" value="1"/>
</dbReference>
<gene>
    <name evidence="1" type="ORF">C1SCF055_LOCUS30652</name>
</gene>
<dbReference type="Proteomes" id="UP001152797">
    <property type="component" value="Unassembled WGS sequence"/>
</dbReference>
<evidence type="ECO:0000313" key="1">
    <source>
        <dbReference type="EMBL" id="CAI4004883.1"/>
    </source>
</evidence>
<evidence type="ECO:0000313" key="3">
    <source>
        <dbReference type="Proteomes" id="UP001152797"/>
    </source>
</evidence>
<reference evidence="1" key="1">
    <citation type="submission" date="2022-10" db="EMBL/GenBank/DDBJ databases">
        <authorList>
            <person name="Chen Y."/>
            <person name="Dougan E. K."/>
            <person name="Chan C."/>
            <person name="Rhodes N."/>
            <person name="Thang M."/>
        </authorList>
    </citation>
    <scope>NUCLEOTIDE SEQUENCE</scope>
</reference>
<dbReference type="Pfam" id="PF24681">
    <property type="entry name" value="Kelch_KLHDC2_KLHL20_DRC7"/>
    <property type="match status" value="1"/>
</dbReference>
<dbReference type="OrthoDB" id="59517at2759"/>
<keyword evidence="3" id="KW-1185">Reference proteome</keyword>
<protein>
    <submittedName>
        <fullName evidence="2">Kelch domain-containing protein 4</fullName>
    </submittedName>
</protein>
<sequence>MAGGYDYHKHLNDVWSSEDGITWQQVSDHASWTARSGHAVVAFNEQIWVLAGENSPIGQSIYFNDVWASRDGRQWEQLSGSAPWCKRTSAAAAAFNSQVFVLGGVSESNTYLNDVWSTADGRQWSELVSAAPWSARWGFGAAALKDRLVIMGGSALWTICDAAVVCVMPLKSRLRHLQSNPLMNVMVMGEPVFKSREIARCPTQIEG</sequence>
<name>A0A9P1D5W4_9DINO</name>
<dbReference type="EMBL" id="CAMXCT020003522">
    <property type="protein sequence ID" value="CAL1158258.1"/>
    <property type="molecule type" value="Genomic_DNA"/>
</dbReference>
<dbReference type="InterPro" id="IPR015915">
    <property type="entry name" value="Kelch-typ_b-propeller"/>
</dbReference>
<comment type="caution">
    <text evidence="1">The sequence shown here is derived from an EMBL/GenBank/DDBJ whole genome shotgun (WGS) entry which is preliminary data.</text>
</comment>
<dbReference type="EMBL" id="CAMXCT030003522">
    <property type="protein sequence ID" value="CAL4792195.1"/>
    <property type="molecule type" value="Genomic_DNA"/>
</dbReference>
<reference evidence="2 3" key="2">
    <citation type="submission" date="2024-05" db="EMBL/GenBank/DDBJ databases">
        <authorList>
            <person name="Chen Y."/>
            <person name="Shah S."/>
            <person name="Dougan E. K."/>
            <person name="Thang M."/>
            <person name="Chan C."/>
        </authorList>
    </citation>
    <scope>NUCLEOTIDE SEQUENCE [LARGE SCALE GENOMIC DNA]</scope>
</reference>
<dbReference type="Gene3D" id="2.120.10.80">
    <property type="entry name" value="Kelch-type beta propeller"/>
    <property type="match status" value="1"/>
</dbReference>
<organism evidence="1">
    <name type="scientific">Cladocopium goreaui</name>
    <dbReference type="NCBI Taxonomy" id="2562237"/>
    <lineage>
        <taxon>Eukaryota</taxon>
        <taxon>Sar</taxon>
        <taxon>Alveolata</taxon>
        <taxon>Dinophyceae</taxon>
        <taxon>Suessiales</taxon>
        <taxon>Symbiodiniaceae</taxon>
        <taxon>Cladocopium</taxon>
    </lineage>
</organism>
<accession>A0A9P1D5W4</accession>
<dbReference type="PANTHER" id="PTHR23244">
    <property type="entry name" value="KELCH REPEAT DOMAIN"/>
    <property type="match status" value="1"/>
</dbReference>